<name>A0AB34PJG6_9PORP</name>
<comment type="caution">
    <text evidence="1">The sequence shown here is derived from an EMBL/GenBank/DDBJ whole genome shotgun (WGS) entry which is preliminary data.</text>
</comment>
<organism evidence="1 2">
    <name type="scientific">Porphyromonas crevioricanis</name>
    <dbReference type="NCBI Taxonomy" id="393921"/>
    <lineage>
        <taxon>Bacteria</taxon>
        <taxon>Pseudomonadati</taxon>
        <taxon>Bacteroidota</taxon>
        <taxon>Bacteroidia</taxon>
        <taxon>Bacteroidales</taxon>
        <taxon>Porphyromonadaceae</taxon>
        <taxon>Porphyromonas</taxon>
    </lineage>
</organism>
<dbReference type="EMBL" id="JQJC01000020">
    <property type="protein sequence ID" value="KGN94202.1"/>
    <property type="molecule type" value="Genomic_DNA"/>
</dbReference>
<gene>
    <name evidence="1" type="ORF">HQ38_06650</name>
</gene>
<dbReference type="Proteomes" id="UP000030136">
    <property type="component" value="Unassembled WGS sequence"/>
</dbReference>
<dbReference type="AlphaFoldDB" id="A0AB34PJG6"/>
<sequence>MNECGLSERQFEIKKIRTNKQTTEKQLQYENKEAKLPFIDNLCNHKIILTFAPWFFHNSIKFKVNNVGWGMSGDIPQSFYPLIFLCSKPF</sequence>
<evidence type="ECO:0000313" key="1">
    <source>
        <dbReference type="EMBL" id="KGN94202.1"/>
    </source>
</evidence>
<evidence type="ECO:0000313" key="2">
    <source>
        <dbReference type="Proteomes" id="UP000030136"/>
    </source>
</evidence>
<proteinExistence type="predicted"/>
<protein>
    <submittedName>
        <fullName evidence="1">Uncharacterized protein</fullName>
    </submittedName>
</protein>
<accession>A0AB34PJG6</accession>
<reference evidence="1 2" key="1">
    <citation type="submission" date="2014-08" db="EMBL/GenBank/DDBJ databases">
        <title>Porphyromonas crevioricanis strain:COT-253_OH1447 Genome sequencing.</title>
        <authorList>
            <person name="Wallis C."/>
            <person name="Deusch O."/>
            <person name="O'Flynn C."/>
            <person name="Davis I."/>
            <person name="Jospin G."/>
            <person name="Darling A.E."/>
            <person name="Coil D.A."/>
            <person name="Alexiev A."/>
            <person name="Horsfall A."/>
            <person name="Kirkwood N."/>
            <person name="Harris S."/>
            <person name="Eisen J.A."/>
        </authorList>
    </citation>
    <scope>NUCLEOTIDE SEQUENCE [LARGE SCALE GENOMIC DNA]</scope>
    <source>
        <strain evidence="2">COT-253 OH1447</strain>
    </source>
</reference>